<protein>
    <recommendedName>
        <fullName evidence="1">Fibrobacter succinogenes major paralogous domain-containing protein</fullName>
    </recommendedName>
</protein>
<dbReference type="Pfam" id="PF09603">
    <property type="entry name" value="Fib_succ_major"/>
    <property type="match status" value="1"/>
</dbReference>
<evidence type="ECO:0000313" key="2">
    <source>
        <dbReference type="EMBL" id="PHN04348.1"/>
    </source>
</evidence>
<dbReference type="RefSeq" id="WP_099152374.1">
    <property type="nucleotide sequence ID" value="NZ_PDUD01000026.1"/>
</dbReference>
<proteinExistence type="predicted"/>
<dbReference type="AlphaFoldDB" id="A0A2D0N7H4"/>
<dbReference type="EMBL" id="PDUD01000026">
    <property type="protein sequence ID" value="PHN04348.1"/>
    <property type="molecule type" value="Genomic_DNA"/>
</dbReference>
<name>A0A2D0N7H4_FLAN2</name>
<dbReference type="NCBIfam" id="TIGR02145">
    <property type="entry name" value="Fib_succ_major"/>
    <property type="match status" value="1"/>
</dbReference>
<accession>A0A2D0N7H4</accession>
<organism evidence="2 3">
    <name type="scientific">Flavilitoribacter nigricans (strain ATCC 23147 / DSM 23189 / NBRC 102662 / NCIMB 1420 / SS-2)</name>
    <name type="common">Lewinella nigricans</name>
    <dbReference type="NCBI Taxonomy" id="1122177"/>
    <lineage>
        <taxon>Bacteria</taxon>
        <taxon>Pseudomonadati</taxon>
        <taxon>Bacteroidota</taxon>
        <taxon>Saprospiria</taxon>
        <taxon>Saprospirales</taxon>
        <taxon>Lewinellaceae</taxon>
        <taxon>Flavilitoribacter</taxon>
    </lineage>
</organism>
<dbReference type="InterPro" id="IPR011871">
    <property type="entry name" value="Fib_succ_major"/>
</dbReference>
<gene>
    <name evidence="2" type="ORF">CRP01_22565</name>
</gene>
<comment type="caution">
    <text evidence="2">The sequence shown here is derived from an EMBL/GenBank/DDBJ whole genome shotgun (WGS) entry which is preliminary data.</text>
</comment>
<keyword evidence="3" id="KW-1185">Reference proteome</keyword>
<dbReference type="OrthoDB" id="1173761at2"/>
<sequence length="397" mass="45371">MQNSLGLTIKIFQFSFIILLITVSISATNAQAFEVEISENSLVCSFDGGIHEFDNVYAFRASRSTEILVKEILEYVGLAQNFKIYRGTVSNAFAYIENGERFVIYSQNWVDSLLIQTGNEWSTIGVLVHEIGHHLLGHTLDYKVGHTNKENEADEWVGYLLHRMGANLEQAQRAVKLLYLSNNQTSDKYKTKIERLKAIEKGFLKSLEEENRKKNIDIKALSSSKKKIGNQIYEVAIIDSMFWMVENLNYEINNSWCYDLDPEYCKKYGRLYMWESAKQACIEVGWRLPTKQEVEGMAERFGYTDQDYGKLAFEMLKEGGIGNFNGKFGGQVIPSLQGEYRSSRGVGEWGEYWTGVERNDKSAYTYLLMNKNGSFSHVSEPKSITASCRCVKAIEKE</sequence>
<evidence type="ECO:0000259" key="1">
    <source>
        <dbReference type="Pfam" id="PF09603"/>
    </source>
</evidence>
<feature type="domain" description="Fibrobacter succinogenes major paralogous" evidence="1">
    <location>
        <begin position="240"/>
        <end position="392"/>
    </location>
</feature>
<dbReference type="Proteomes" id="UP000223913">
    <property type="component" value="Unassembled WGS sequence"/>
</dbReference>
<reference evidence="2 3" key="1">
    <citation type="submission" date="2017-10" db="EMBL/GenBank/DDBJ databases">
        <title>The draft genome sequence of Lewinella nigricans NBRC 102662.</title>
        <authorList>
            <person name="Wang K."/>
        </authorList>
    </citation>
    <scope>NUCLEOTIDE SEQUENCE [LARGE SCALE GENOMIC DNA]</scope>
    <source>
        <strain evidence="2 3">NBRC 102662</strain>
    </source>
</reference>
<evidence type="ECO:0000313" key="3">
    <source>
        <dbReference type="Proteomes" id="UP000223913"/>
    </source>
</evidence>